<evidence type="ECO:0000256" key="1">
    <source>
        <dbReference type="ARBA" id="ARBA00005721"/>
    </source>
</evidence>
<dbReference type="eggNOG" id="COG1302">
    <property type="taxonomic scope" value="Bacteria"/>
</dbReference>
<organism evidence="3 4">
    <name type="scientific">Allokutzneria albata</name>
    <name type="common">Kibdelosporangium albatum</name>
    <dbReference type="NCBI Taxonomy" id="211114"/>
    <lineage>
        <taxon>Bacteria</taxon>
        <taxon>Bacillati</taxon>
        <taxon>Actinomycetota</taxon>
        <taxon>Actinomycetes</taxon>
        <taxon>Pseudonocardiales</taxon>
        <taxon>Pseudonocardiaceae</taxon>
        <taxon>Allokutzneria</taxon>
    </lineage>
</organism>
<name>A0A1G9VM01_ALLAB</name>
<gene>
    <name evidence="3" type="ORF">SAMN04489726_3120</name>
</gene>
<dbReference type="Proteomes" id="UP000183376">
    <property type="component" value="Chromosome I"/>
</dbReference>
<keyword evidence="4" id="KW-1185">Reference proteome</keyword>
<dbReference type="PANTHER" id="PTHR34297">
    <property type="entry name" value="HYPOTHETICAL CYTOSOLIC PROTEIN-RELATED"/>
    <property type="match status" value="1"/>
</dbReference>
<proteinExistence type="inferred from homology"/>
<evidence type="ECO:0000313" key="3">
    <source>
        <dbReference type="EMBL" id="SDM73288.1"/>
    </source>
</evidence>
<dbReference type="Pfam" id="PF03780">
    <property type="entry name" value="Asp23"/>
    <property type="match status" value="1"/>
</dbReference>
<dbReference type="STRING" id="211114.SAMN04489726_3120"/>
<accession>A0A1G9VM01</accession>
<dbReference type="PANTHER" id="PTHR34297:SF3">
    <property type="entry name" value="ALKALINE SHOCK PROTEIN 23"/>
    <property type="match status" value="1"/>
</dbReference>
<dbReference type="OrthoDB" id="9808942at2"/>
<comment type="similarity">
    <text evidence="1">Belongs to the asp23 family.</text>
</comment>
<dbReference type="EMBL" id="LT629701">
    <property type="protein sequence ID" value="SDM73288.1"/>
    <property type="molecule type" value="Genomic_DNA"/>
</dbReference>
<evidence type="ECO:0000313" key="4">
    <source>
        <dbReference type="Proteomes" id="UP000183376"/>
    </source>
</evidence>
<feature type="region of interest" description="Disordered" evidence="2">
    <location>
        <begin position="1"/>
        <end position="33"/>
    </location>
</feature>
<reference evidence="3 4" key="1">
    <citation type="submission" date="2016-10" db="EMBL/GenBank/DDBJ databases">
        <authorList>
            <person name="de Groot N.N."/>
        </authorList>
    </citation>
    <scope>NUCLEOTIDE SEQUENCE [LARGE SCALE GENOMIC DNA]</scope>
    <source>
        <strain evidence="3 4">DSM 44149</strain>
    </source>
</reference>
<sequence>MASSPTKTESATAPAQRTVGSAPARLADDTSQGKTSIASSVVQKIAGIAAREISGVHAMGGGVSRAFGALRERIPGGGTSVSTGVAVEVGEKQAAIDLDIVVEYGASIVDLAQAVRRNVITAVERMTGLEVIEVNISVNDIHLPDGDEDSASESGKSRVE</sequence>
<protein>
    <submittedName>
        <fullName evidence="3">Uncharacterized conserved protein YloU, alkaline shock protein (Asp23) family</fullName>
    </submittedName>
</protein>
<feature type="compositionally biased region" description="Polar residues" evidence="2">
    <location>
        <begin position="1"/>
        <end position="19"/>
    </location>
</feature>
<dbReference type="InterPro" id="IPR005531">
    <property type="entry name" value="Asp23"/>
</dbReference>
<dbReference type="RefSeq" id="WP_030429409.1">
    <property type="nucleotide sequence ID" value="NZ_JOEF01000007.1"/>
</dbReference>
<dbReference type="AlphaFoldDB" id="A0A1G9VM01"/>
<evidence type="ECO:0000256" key="2">
    <source>
        <dbReference type="SAM" id="MobiDB-lite"/>
    </source>
</evidence>